<dbReference type="GO" id="GO:0009103">
    <property type="term" value="P:lipopolysaccharide biosynthetic process"/>
    <property type="evidence" value="ECO:0007669"/>
    <property type="project" value="UniProtKB-UniRule"/>
</dbReference>
<dbReference type="InterPro" id="IPR003329">
    <property type="entry name" value="Cytidylyl_trans"/>
</dbReference>
<dbReference type="CDD" id="cd02517">
    <property type="entry name" value="CMP-KDO-Synthetase"/>
    <property type="match status" value="1"/>
</dbReference>
<evidence type="ECO:0000313" key="6">
    <source>
        <dbReference type="Proteomes" id="UP000470384"/>
    </source>
</evidence>
<proteinExistence type="inferred from homology"/>
<dbReference type="PANTHER" id="PTHR42866:SF2">
    <property type="entry name" value="3-DEOXY-MANNO-OCTULOSONATE CYTIDYLYLTRANSFERASE, MITOCHONDRIAL"/>
    <property type="match status" value="1"/>
</dbReference>
<dbReference type="GO" id="GO:0008690">
    <property type="term" value="F:3-deoxy-manno-octulosonate cytidylyltransferase activity"/>
    <property type="evidence" value="ECO:0007669"/>
    <property type="project" value="UniProtKB-UniRule"/>
</dbReference>
<protein>
    <recommendedName>
        <fullName evidence="4">3-deoxy-manno-octulosonate cytidylyltransferase</fullName>
        <ecNumber evidence="4">2.7.7.38</ecNumber>
    </recommendedName>
    <alternativeName>
        <fullName evidence="4">CMP-2-keto-3-deoxyoctulosonic acid synthase</fullName>
        <shortName evidence="4">CKS</shortName>
        <shortName evidence="4">CMP-KDO synthase</shortName>
    </alternativeName>
</protein>
<dbReference type="InterPro" id="IPR029044">
    <property type="entry name" value="Nucleotide-diphossugar_trans"/>
</dbReference>
<dbReference type="EMBL" id="WXYQ01000004">
    <property type="protein sequence ID" value="NBG94950.1"/>
    <property type="molecule type" value="Genomic_DNA"/>
</dbReference>
<dbReference type="RefSeq" id="WP_160586996.1">
    <property type="nucleotide sequence ID" value="NZ_BMHN01000001.1"/>
</dbReference>
<gene>
    <name evidence="4" type="primary">kdsB</name>
    <name evidence="5" type="ORF">GTQ45_04315</name>
</gene>
<keyword evidence="1 4" id="KW-0808">Transferase</keyword>
<organism evidence="5 6">
    <name type="scientific">Pyruvatibacter mobilis</name>
    <dbReference type="NCBI Taxonomy" id="1712261"/>
    <lineage>
        <taxon>Bacteria</taxon>
        <taxon>Pseudomonadati</taxon>
        <taxon>Pseudomonadota</taxon>
        <taxon>Alphaproteobacteria</taxon>
        <taxon>Hyphomicrobiales</taxon>
        <taxon>Parvibaculaceae</taxon>
        <taxon>Pyruvatibacter</taxon>
    </lineage>
</organism>
<comment type="pathway">
    <text evidence="4">Nucleotide-sugar biosynthesis; CMP-3-deoxy-D-manno-octulosonate biosynthesis; CMP-3-deoxy-D-manno-octulosonate from 3-deoxy-D-manno-octulosonate and CTP: step 1/1.</text>
</comment>
<dbReference type="NCBIfam" id="NF003948">
    <property type="entry name" value="PRK05450.1-1"/>
    <property type="match status" value="1"/>
</dbReference>
<comment type="function">
    <text evidence="4">Activates KDO (a required 8-carbon sugar) for incorporation into bacterial lipopolysaccharide in Gram-negative bacteria.</text>
</comment>
<comment type="similarity">
    <text evidence="4">Belongs to the KdsB family.</text>
</comment>
<sequence>MTAVSATFSRTDAPADLKPLLVIPARMAATRLPGKPLLDIAGKPMIVRVWEIARDWAASVPGARVLVAAGDREIVDAVTAASGDAVLTDPDLPSGTDRCWAAARTADPEGNHQVIVNLQGDQPVFDADILSAVLAPLSEPAVDIATLASVIIDAQERDNPNVVKLVPSFAAPDAQIGRALYFTRATAPTGDGPLYHHVGIYAFRRNALERFVSLPPSALEIREKLEQLRALEDGMRMDAAIVPQGTRIGVDSPEDLERARAYFAHQSA</sequence>
<dbReference type="EC" id="2.7.7.38" evidence="4"/>
<dbReference type="Pfam" id="PF02348">
    <property type="entry name" value="CTP_transf_3"/>
    <property type="match status" value="1"/>
</dbReference>
<dbReference type="InterPro" id="IPR004528">
    <property type="entry name" value="KdsB"/>
</dbReference>
<dbReference type="NCBIfam" id="TIGR00466">
    <property type="entry name" value="kdsB"/>
    <property type="match status" value="1"/>
</dbReference>
<dbReference type="NCBIfam" id="NF003952">
    <property type="entry name" value="PRK05450.1-5"/>
    <property type="match status" value="1"/>
</dbReference>
<accession>A0A845Q9S2</accession>
<keyword evidence="6" id="KW-1185">Reference proteome</keyword>
<evidence type="ECO:0000256" key="4">
    <source>
        <dbReference type="HAMAP-Rule" id="MF_00057"/>
    </source>
</evidence>
<comment type="caution">
    <text evidence="5">The sequence shown here is derived from an EMBL/GenBank/DDBJ whole genome shotgun (WGS) entry which is preliminary data.</text>
</comment>
<dbReference type="Gene3D" id="3.90.550.10">
    <property type="entry name" value="Spore Coat Polysaccharide Biosynthesis Protein SpsA, Chain A"/>
    <property type="match status" value="1"/>
</dbReference>
<keyword evidence="2 4" id="KW-0548">Nucleotidyltransferase</keyword>
<dbReference type="AlphaFoldDB" id="A0A845Q9S2"/>
<dbReference type="GeneID" id="300655863"/>
<evidence type="ECO:0000256" key="2">
    <source>
        <dbReference type="ARBA" id="ARBA00022695"/>
    </source>
</evidence>
<comment type="subcellular location">
    <subcellularLocation>
        <location evidence="4">Cytoplasm</location>
    </subcellularLocation>
</comment>
<dbReference type="PANTHER" id="PTHR42866">
    <property type="entry name" value="3-DEOXY-MANNO-OCTULOSONATE CYTIDYLYLTRANSFERASE"/>
    <property type="match status" value="1"/>
</dbReference>
<evidence type="ECO:0000256" key="3">
    <source>
        <dbReference type="ARBA" id="ARBA00022985"/>
    </source>
</evidence>
<name>A0A845Q9S2_9HYPH</name>
<dbReference type="GO" id="GO:0033468">
    <property type="term" value="P:CMP-keto-3-deoxy-D-manno-octulosonic acid biosynthetic process"/>
    <property type="evidence" value="ECO:0007669"/>
    <property type="project" value="UniProtKB-UniRule"/>
</dbReference>
<dbReference type="SUPFAM" id="SSF53448">
    <property type="entry name" value="Nucleotide-diphospho-sugar transferases"/>
    <property type="match status" value="1"/>
</dbReference>
<dbReference type="Proteomes" id="UP000470384">
    <property type="component" value="Unassembled WGS sequence"/>
</dbReference>
<dbReference type="UniPathway" id="UPA00358">
    <property type="reaction ID" value="UER00476"/>
</dbReference>
<evidence type="ECO:0000256" key="1">
    <source>
        <dbReference type="ARBA" id="ARBA00022679"/>
    </source>
</evidence>
<keyword evidence="3 4" id="KW-0448">Lipopolysaccharide biosynthesis</keyword>
<comment type="catalytic activity">
    <reaction evidence="4">
        <text>3-deoxy-alpha-D-manno-oct-2-ulosonate + CTP = CMP-3-deoxy-beta-D-manno-octulosonate + diphosphate</text>
        <dbReference type="Rhea" id="RHEA:23448"/>
        <dbReference type="ChEBI" id="CHEBI:33019"/>
        <dbReference type="ChEBI" id="CHEBI:37563"/>
        <dbReference type="ChEBI" id="CHEBI:85986"/>
        <dbReference type="ChEBI" id="CHEBI:85987"/>
        <dbReference type="EC" id="2.7.7.38"/>
    </reaction>
</comment>
<dbReference type="GO" id="GO:0005829">
    <property type="term" value="C:cytosol"/>
    <property type="evidence" value="ECO:0007669"/>
    <property type="project" value="TreeGrafter"/>
</dbReference>
<reference evidence="5 6" key="1">
    <citation type="journal article" date="2016" name="Int. J. Syst. Evol. Microbiol.">
        <title>Pyruvatibacter mobilis gen. nov., sp. nov., a marine bacterium from the culture broth of Picochlorum sp. 122.</title>
        <authorList>
            <person name="Wang G."/>
            <person name="Tang M."/>
            <person name="Wu H."/>
            <person name="Dai S."/>
            <person name="Li T."/>
            <person name="Chen C."/>
            <person name="He H."/>
            <person name="Fan J."/>
            <person name="Xiang W."/>
            <person name="Li X."/>
        </authorList>
    </citation>
    <scope>NUCLEOTIDE SEQUENCE [LARGE SCALE GENOMIC DNA]</scope>
    <source>
        <strain evidence="5 6">GYP-11</strain>
    </source>
</reference>
<dbReference type="HAMAP" id="MF_00057">
    <property type="entry name" value="KdsB"/>
    <property type="match status" value="1"/>
</dbReference>
<dbReference type="OrthoDB" id="9815559at2"/>
<evidence type="ECO:0000313" key="5">
    <source>
        <dbReference type="EMBL" id="NBG94950.1"/>
    </source>
</evidence>
<keyword evidence="4" id="KW-0963">Cytoplasm</keyword>